<dbReference type="OrthoDB" id="7619858at2"/>
<dbReference type="AlphaFoldDB" id="A0A367W8X3"/>
<gene>
    <name evidence="6" type="ORF">TH19_07645</name>
</gene>
<dbReference type="InterPro" id="IPR001129">
    <property type="entry name" value="Membr-assoc_MAPEG"/>
</dbReference>
<keyword evidence="3 5" id="KW-1133">Transmembrane helix</keyword>
<dbReference type="Pfam" id="PF01124">
    <property type="entry name" value="MAPEG"/>
    <property type="match status" value="1"/>
</dbReference>
<evidence type="ECO:0000256" key="5">
    <source>
        <dbReference type="SAM" id="Phobius"/>
    </source>
</evidence>
<dbReference type="PANTHER" id="PTHR35814">
    <property type="match status" value="1"/>
</dbReference>
<proteinExistence type="predicted"/>
<comment type="caution">
    <text evidence="6">The sequence shown here is derived from an EMBL/GenBank/DDBJ whole genome shotgun (WGS) entry which is preliminary data.</text>
</comment>
<reference evidence="6 7" key="1">
    <citation type="submission" date="2014-07" db="EMBL/GenBank/DDBJ databases">
        <title>Draft genome sequence of Thalassospira profundimaris 35.</title>
        <authorList>
            <person name="Lai Q."/>
            <person name="Shao Z."/>
        </authorList>
    </citation>
    <scope>NUCLEOTIDE SEQUENCE [LARGE SCALE GENOMIC DNA]</scope>
    <source>
        <strain evidence="6 7">35</strain>
    </source>
</reference>
<feature type="transmembrane region" description="Helical" evidence="5">
    <location>
        <begin position="6"/>
        <end position="27"/>
    </location>
</feature>
<evidence type="ECO:0000256" key="4">
    <source>
        <dbReference type="ARBA" id="ARBA00023136"/>
    </source>
</evidence>
<evidence type="ECO:0000256" key="3">
    <source>
        <dbReference type="ARBA" id="ARBA00022989"/>
    </source>
</evidence>
<dbReference type="InterPro" id="IPR023352">
    <property type="entry name" value="MAPEG-like_dom_sf"/>
</dbReference>
<dbReference type="SUPFAM" id="SSF161084">
    <property type="entry name" value="MAPEG domain-like"/>
    <property type="match status" value="1"/>
</dbReference>
<evidence type="ECO:0000313" key="7">
    <source>
        <dbReference type="Proteomes" id="UP000253226"/>
    </source>
</evidence>
<comment type="subcellular location">
    <subcellularLocation>
        <location evidence="1">Membrane</location>
    </subcellularLocation>
</comment>
<keyword evidence="4 5" id="KW-0472">Membrane</keyword>
<evidence type="ECO:0000256" key="2">
    <source>
        <dbReference type="ARBA" id="ARBA00022692"/>
    </source>
</evidence>
<evidence type="ECO:0000313" key="6">
    <source>
        <dbReference type="EMBL" id="RCK37888.1"/>
    </source>
</evidence>
<dbReference type="Proteomes" id="UP000253226">
    <property type="component" value="Unassembled WGS sequence"/>
</dbReference>
<evidence type="ECO:0000256" key="1">
    <source>
        <dbReference type="ARBA" id="ARBA00004370"/>
    </source>
</evidence>
<organism evidence="6 7">
    <name type="scientific">Thalassospira profundimaris</name>
    <dbReference type="NCBI Taxonomy" id="502049"/>
    <lineage>
        <taxon>Bacteria</taxon>
        <taxon>Pseudomonadati</taxon>
        <taxon>Pseudomonadota</taxon>
        <taxon>Alphaproteobacteria</taxon>
        <taxon>Rhodospirillales</taxon>
        <taxon>Thalassospiraceae</taxon>
        <taxon>Thalassospira</taxon>
    </lineage>
</organism>
<dbReference type="PANTHER" id="PTHR35814:SF1">
    <property type="entry name" value="GLUTATHIONE S-TRANSFERASE-RELATED"/>
    <property type="match status" value="1"/>
</dbReference>
<dbReference type="EMBL" id="JPWF01000004">
    <property type="protein sequence ID" value="RCK37888.1"/>
    <property type="molecule type" value="Genomic_DNA"/>
</dbReference>
<protein>
    <recommendedName>
        <fullName evidence="8">Glutathione S-transferase</fullName>
    </recommendedName>
</protein>
<accession>A0A367W8X3</accession>
<name>A0A367W8X3_9PROT</name>
<feature type="transmembrane region" description="Helical" evidence="5">
    <location>
        <begin position="78"/>
        <end position="97"/>
    </location>
</feature>
<dbReference type="GO" id="GO:0016020">
    <property type="term" value="C:membrane"/>
    <property type="evidence" value="ECO:0007669"/>
    <property type="project" value="UniProtKB-SubCell"/>
</dbReference>
<feature type="transmembrane region" description="Helical" evidence="5">
    <location>
        <begin position="54"/>
        <end position="72"/>
    </location>
</feature>
<feature type="transmembrane region" description="Helical" evidence="5">
    <location>
        <begin position="104"/>
        <end position="125"/>
    </location>
</feature>
<evidence type="ECO:0008006" key="8">
    <source>
        <dbReference type="Google" id="ProtNLM"/>
    </source>
</evidence>
<dbReference type="RefSeq" id="WP_114101704.1">
    <property type="nucleotide sequence ID" value="NZ_JPWF01000004.1"/>
</dbReference>
<keyword evidence="2 5" id="KW-0812">Transmembrane</keyword>
<sequence>MLPLPVTTVTVAIFALMLSVLSLAVSFRRRDLNLAIGDGDDRILRRRIRTHGNFIENAPLCALVVLAVESILATSDMVWVVAGLLIAARVLHVIGTFQRMNKRLVAPAMVIQHTTMVICGVWLLIQTYHNVTGGMMS</sequence>
<dbReference type="Gene3D" id="1.20.120.550">
    <property type="entry name" value="Membrane associated eicosanoid/glutathione metabolism-like domain"/>
    <property type="match status" value="1"/>
</dbReference>